<evidence type="ECO:0000313" key="1">
    <source>
        <dbReference type="EMBL" id="EGJ30413.1"/>
    </source>
</evidence>
<name>F4XYK0_9CYAN</name>
<evidence type="ECO:0000313" key="2">
    <source>
        <dbReference type="Proteomes" id="UP000003959"/>
    </source>
</evidence>
<accession>F4XYK0</accession>
<dbReference type="Proteomes" id="UP000003959">
    <property type="component" value="Unassembled WGS sequence"/>
</dbReference>
<dbReference type="EMBL" id="GL890954">
    <property type="protein sequence ID" value="EGJ30413.1"/>
    <property type="molecule type" value="Genomic_DNA"/>
</dbReference>
<gene>
    <name evidence="1" type="ORF">LYNGBM3L_51360</name>
</gene>
<dbReference type="AlphaFoldDB" id="F4XYK0"/>
<organism evidence="1 2">
    <name type="scientific">Moorena producens 3L</name>
    <dbReference type="NCBI Taxonomy" id="489825"/>
    <lineage>
        <taxon>Bacteria</taxon>
        <taxon>Bacillati</taxon>
        <taxon>Cyanobacteriota</taxon>
        <taxon>Cyanophyceae</taxon>
        <taxon>Coleofasciculales</taxon>
        <taxon>Coleofasciculaceae</taxon>
        <taxon>Moorena</taxon>
    </lineage>
</organism>
<proteinExistence type="predicted"/>
<dbReference type="HOGENOM" id="CLU_3345998_0_0_3"/>
<protein>
    <submittedName>
        <fullName evidence="1">Uncharacterized protein</fullName>
    </submittedName>
</protein>
<keyword evidence="2" id="KW-1185">Reference proteome</keyword>
<sequence>MFLIKTEFFAKRVQILPARSDTMDENKLAVVVGGFFN</sequence>
<reference evidence="2" key="1">
    <citation type="journal article" date="2011" name="Proc. Natl. Acad. Sci. U.S.A.">
        <title>Genomic insights into the physiology and ecology of the marine filamentous cyanobacterium Lyngbya majuscula.</title>
        <authorList>
            <person name="Jones A.C."/>
            <person name="Monroe E.A."/>
            <person name="Podell S."/>
            <person name="Hess W.R."/>
            <person name="Klages S."/>
            <person name="Esquenazi E."/>
            <person name="Niessen S."/>
            <person name="Hoover H."/>
            <person name="Rothmann M."/>
            <person name="Lasken R.S."/>
            <person name="Yates J.R.III."/>
            <person name="Reinhardt R."/>
            <person name="Kube M."/>
            <person name="Burkart M.D."/>
            <person name="Allen E.E."/>
            <person name="Dorrestein P.C."/>
            <person name="Gerwick W.H."/>
            <person name="Gerwick L."/>
        </authorList>
    </citation>
    <scope>NUCLEOTIDE SEQUENCE [LARGE SCALE GENOMIC DNA]</scope>
    <source>
        <strain evidence="2">3L</strain>
    </source>
</reference>